<dbReference type="EMBL" id="JARTOI010000077">
    <property type="protein sequence ID" value="MDK5173793.1"/>
    <property type="molecule type" value="Genomic_DNA"/>
</dbReference>
<evidence type="ECO:0000313" key="4">
    <source>
        <dbReference type="Proteomes" id="UP001173597"/>
    </source>
</evidence>
<reference evidence="2" key="1">
    <citation type="submission" date="2023-01" db="EMBL/GenBank/DDBJ databases">
        <title>Genomic dissection of endemic carbapenem resistance: metallo-beta-lactamase gene dissemination through clonal, plasmid and integron transfer pathways.</title>
        <authorList>
            <person name="Macesic N."/>
        </authorList>
    </citation>
    <scope>NUCLEOTIDE SEQUENCE</scope>
    <source>
        <strain evidence="3">CPO382</strain>
        <strain evidence="2">CPO573</strain>
    </source>
</reference>
<evidence type="ECO:0000256" key="1">
    <source>
        <dbReference type="SAM" id="Phobius"/>
    </source>
</evidence>
<feature type="transmembrane region" description="Helical" evidence="1">
    <location>
        <begin position="184"/>
        <end position="205"/>
    </location>
</feature>
<comment type="caution">
    <text evidence="2">The sequence shown here is derived from an EMBL/GenBank/DDBJ whole genome shotgun (WGS) entry which is preliminary data.</text>
</comment>
<accession>A0AAW6X8V9</accession>
<feature type="transmembrane region" description="Helical" evidence="1">
    <location>
        <begin position="64"/>
        <end position="86"/>
    </location>
</feature>
<feature type="transmembrane region" description="Helical" evidence="1">
    <location>
        <begin position="156"/>
        <end position="177"/>
    </location>
</feature>
<dbReference type="EMBL" id="JARTLO010000016">
    <property type="protein sequence ID" value="MDK4766999.1"/>
    <property type="molecule type" value="Genomic_DNA"/>
</dbReference>
<evidence type="ECO:0000313" key="3">
    <source>
        <dbReference type="EMBL" id="MDK5173793.1"/>
    </source>
</evidence>
<evidence type="ECO:0000313" key="5">
    <source>
        <dbReference type="Proteomes" id="UP001174748"/>
    </source>
</evidence>
<dbReference type="RefSeq" id="WP_174157784.1">
    <property type="nucleotide sequence ID" value="NZ_JAQSPG010000008.1"/>
</dbReference>
<dbReference type="Proteomes" id="UP001173597">
    <property type="component" value="Unassembled WGS sequence"/>
</dbReference>
<sequence>MNIETVKTASRFSIPIKIILAGIVSALGGSGYIGFLSEYATYFYALSNGFRIPAEGSPYLKVTIASISFSVMLLCAIIYMMFYFIVKINLSSNKWVNKIQKKTIDSLQLKSKTPKSIHWLYNTSQKTMGIAGALVVAFISSIVIAILPYFSVSKEIPIPIHLFLFCVSFTYFICTSLPLIDKKYLTAACVFTTLFYLISTPLFLFNDNVYGTILKEIKYGGGTRVTIYLEDKKGINTELLLRTSDSIFITERDDKVSEIPLEKINKITY</sequence>
<feature type="transmembrane region" description="Helical" evidence="1">
    <location>
        <begin position="20"/>
        <end position="44"/>
    </location>
</feature>
<dbReference type="AlphaFoldDB" id="A0AAW6X8V9"/>
<name>A0AAW6X8V9_9GAMM</name>
<keyword evidence="5" id="KW-1185">Reference proteome</keyword>
<keyword evidence="1" id="KW-0472">Membrane</keyword>
<keyword evidence="1" id="KW-0812">Transmembrane</keyword>
<protein>
    <submittedName>
        <fullName evidence="2">Uncharacterized protein</fullName>
    </submittedName>
</protein>
<evidence type="ECO:0000313" key="2">
    <source>
        <dbReference type="EMBL" id="MDK4766999.1"/>
    </source>
</evidence>
<feature type="transmembrane region" description="Helical" evidence="1">
    <location>
        <begin position="130"/>
        <end position="150"/>
    </location>
</feature>
<keyword evidence="1" id="KW-1133">Transmembrane helix</keyword>
<organism evidence="2 4">
    <name type="scientific">Serratia nevei</name>
    <dbReference type="NCBI Taxonomy" id="2703794"/>
    <lineage>
        <taxon>Bacteria</taxon>
        <taxon>Pseudomonadati</taxon>
        <taxon>Pseudomonadota</taxon>
        <taxon>Gammaproteobacteria</taxon>
        <taxon>Enterobacterales</taxon>
        <taxon>Yersiniaceae</taxon>
        <taxon>Serratia</taxon>
    </lineage>
</organism>
<dbReference type="Proteomes" id="UP001174748">
    <property type="component" value="Unassembled WGS sequence"/>
</dbReference>
<proteinExistence type="predicted"/>
<gene>
    <name evidence="2" type="ORF">P9854_14420</name>
    <name evidence="3" type="ORF">P9921_25470</name>
</gene>